<keyword evidence="2" id="KW-1185">Reference proteome</keyword>
<dbReference type="AlphaFoldDB" id="A0A9W8ZCT5"/>
<sequence>MGEGYDYRLVDHTFWLGVYYNVHPYAMEARRPVIPPDTALLFVRKQIHQEALQAGWEGVKRCFINHPMFTTVSDSQVGVALRLNILGRIELGFVSKGWINKSTQLSLRFRDPSDGYAGDIFGSTLDRTTCQTLVIDWISTIAFVHIKHIDDIRLTGYITHPQEAKWIHILQQRNSFDYKSATNAIFIIPASQM</sequence>
<dbReference type="OrthoDB" id="5335493at2759"/>
<accession>A0A9W8ZCT5</accession>
<comment type="caution">
    <text evidence="1">The sequence shown here is derived from an EMBL/GenBank/DDBJ whole genome shotgun (WGS) entry which is preliminary data.</text>
</comment>
<protein>
    <submittedName>
        <fullName evidence="1">Uncharacterized protein</fullName>
    </submittedName>
</protein>
<evidence type="ECO:0000313" key="2">
    <source>
        <dbReference type="Proteomes" id="UP001140510"/>
    </source>
</evidence>
<evidence type="ECO:0000313" key="1">
    <source>
        <dbReference type="EMBL" id="KAJ4403150.1"/>
    </source>
</evidence>
<dbReference type="EMBL" id="JAPEVA010000054">
    <property type="protein sequence ID" value="KAJ4403150.1"/>
    <property type="molecule type" value="Genomic_DNA"/>
</dbReference>
<dbReference type="Proteomes" id="UP001140510">
    <property type="component" value="Unassembled WGS sequence"/>
</dbReference>
<reference evidence="1" key="1">
    <citation type="submission" date="2022-10" db="EMBL/GenBank/DDBJ databases">
        <title>Tapping the CABI collections for fungal endophytes: first genome assemblies for Collariella, Neodidymelliopsis, Ascochyta clinopodiicola, Didymella pomorum, Didymosphaeria variabile, Neocosmospora piperis and Neocucurbitaria cava.</title>
        <authorList>
            <person name="Hill R."/>
        </authorList>
    </citation>
    <scope>NUCLEOTIDE SEQUENCE</scope>
    <source>
        <strain evidence="1">IMI 355091</strain>
    </source>
</reference>
<gene>
    <name evidence="1" type="ORF">N0V91_006726</name>
</gene>
<name>A0A9W8ZCT5_9PLEO</name>
<organism evidence="1 2">
    <name type="scientific">Didymella pomorum</name>
    <dbReference type="NCBI Taxonomy" id="749634"/>
    <lineage>
        <taxon>Eukaryota</taxon>
        <taxon>Fungi</taxon>
        <taxon>Dikarya</taxon>
        <taxon>Ascomycota</taxon>
        <taxon>Pezizomycotina</taxon>
        <taxon>Dothideomycetes</taxon>
        <taxon>Pleosporomycetidae</taxon>
        <taxon>Pleosporales</taxon>
        <taxon>Pleosporineae</taxon>
        <taxon>Didymellaceae</taxon>
        <taxon>Didymella</taxon>
    </lineage>
</organism>
<proteinExistence type="predicted"/>